<evidence type="ECO:0000259" key="3">
    <source>
        <dbReference type="PROSITE" id="PS50853"/>
    </source>
</evidence>
<gene>
    <name evidence="4" type="ORF">MGAL_10B070999</name>
</gene>
<sequence length="1210" mass="140448">MNDSDNSLEYQLDHRIQGSDEWISLPLPSEHISTNEDGCQVYKLQNILHETFYEVRMCSVNNHIKSKYTELKTQKTLQLAPTYFKIVECTDRSISVEWNIDGSDICLKYKYKDPHISWSDVSKVNIHSPEDFFVVGNRCYLYKLENLSPDTSYELELCYFDYHQDKSLHTETVSQKTLKVAPKNFEVVKCTGHSITVEWNSNESTNCHEYKLVYQPNGSDDCQEKLLSTTDVSTKENGFYVYKLQNLSPDTCYRLKLCSVDNQDKSQYTENKTQKTLKLAPQNFDISECSDRSITVKWYMNDLADHQQYELNHRPQGSDNWNVSLFSSKNLSAEDNGSSIYKLENLSHETCYELKMCSVQNNIKSEYTNKKMQQTKQIEISSDDLGGLQEEDRIRYMEIMQSSDIEKRYFVRIMIVGKETVGKTCLLKRLLKESTDGVKSTDGIDIRQCKIDIKNGIWTIGKDMSDDRVDRIHRLKNQSQSQNETPFQNESIDNESMKINFEDKNTDNKTLESHFTETDNENASELEVTVSHDQDKTNCDNSQLSPIEITNEVSKKDSSRGVSDTSNVMSNKVIVPESHQEIKHLEFEPINQHENGQNGKIISSDIEQSAALDDKTNSDADELTNIDNNYLQTIDTKPTIKLEEITKSMENNGESKDHVSEDVTDEKSSSNKNEEDNASSSLIMPLDLMSRVFHTTSSSNITTNISAVCGLWDFAGQREFYATHQAFLTSSAIYLVVADITDDISKQGIKQCFADYQNVGEYVDFWFDTIHCHRIVDPPVGEPINYPIDPPIILVFTGKDKLEKEAEISRITKKLNDQLHDVFGMQSKYHHLQHICYISNTNDPDEEFEKLRQEISAIAMKMKNWGECVPLKWILLEHLIAINKEDGKNFINLDEITDMAKHSDINIHDIQEVLLFLRFQHEVGNIIFFEDIQDMIILNPQWLVNAFRCLVSDKINSRMRHYTDWTQLLRQGQISYFLITELFKSKCGIQYLQQKEDLLRVMVKFDILVKIEDTDLYMMPSMMPSLSFDKVCENIGVWTPRCTRTSWFCLKFAFLPPAFFNHLSVWFYQTYKPSKIYDNPSSYALYRGICVFDTEKSGCEKLLVTMSSDIIAIQILSFSTREEHNFRDTCSNICQQLIRKTRAIKEKYRLKICFELHFKCSSGHYHKDTTSYRDLLKTNEYFCTQHMESHKSELIYKPWMMKTYVVSFEN</sequence>
<dbReference type="Pfam" id="PF16095">
    <property type="entry name" value="COR-A"/>
    <property type="match status" value="1"/>
</dbReference>
<dbReference type="InterPro" id="IPR027417">
    <property type="entry name" value="P-loop_NTPase"/>
</dbReference>
<organism evidence="4 5">
    <name type="scientific">Mytilus galloprovincialis</name>
    <name type="common">Mediterranean mussel</name>
    <dbReference type="NCBI Taxonomy" id="29158"/>
    <lineage>
        <taxon>Eukaryota</taxon>
        <taxon>Metazoa</taxon>
        <taxon>Spiralia</taxon>
        <taxon>Lophotrochozoa</taxon>
        <taxon>Mollusca</taxon>
        <taxon>Bivalvia</taxon>
        <taxon>Autobranchia</taxon>
        <taxon>Pteriomorphia</taxon>
        <taxon>Mytilida</taxon>
        <taxon>Mytiloidea</taxon>
        <taxon>Mytilidae</taxon>
        <taxon>Mytilinae</taxon>
        <taxon>Mytilus</taxon>
    </lineage>
</organism>
<accession>A0A8B6FW18</accession>
<dbReference type="Gene3D" id="2.60.40.10">
    <property type="entry name" value="Immunoglobulins"/>
    <property type="match status" value="2"/>
</dbReference>
<protein>
    <recommendedName>
        <fullName evidence="3">Fibronectin type-III domain-containing protein</fullName>
    </recommendedName>
</protein>
<dbReference type="EMBL" id="UYJE01007335">
    <property type="protein sequence ID" value="VDI53772.1"/>
    <property type="molecule type" value="Genomic_DNA"/>
</dbReference>
<comment type="caution">
    <text evidence="4">The sequence shown here is derived from an EMBL/GenBank/DDBJ whole genome shotgun (WGS) entry which is preliminary data.</text>
</comment>
<dbReference type="InterPro" id="IPR032171">
    <property type="entry name" value="COR-A"/>
</dbReference>
<dbReference type="PANTHER" id="PTHR46708:SF2">
    <property type="entry name" value="FIBRONECTIN TYPE-III DOMAIN-CONTAINING PROTEIN"/>
    <property type="match status" value="1"/>
</dbReference>
<dbReference type="Pfam" id="PF08477">
    <property type="entry name" value="Roc"/>
    <property type="match status" value="1"/>
</dbReference>
<dbReference type="SUPFAM" id="SSF52540">
    <property type="entry name" value="P-loop containing nucleoside triphosphate hydrolases"/>
    <property type="match status" value="1"/>
</dbReference>
<dbReference type="AlphaFoldDB" id="A0A8B6FW18"/>
<evidence type="ECO:0000313" key="4">
    <source>
        <dbReference type="EMBL" id="VDI53772.1"/>
    </source>
</evidence>
<dbReference type="Proteomes" id="UP000596742">
    <property type="component" value="Unassembled WGS sequence"/>
</dbReference>
<reference evidence="4" key="1">
    <citation type="submission" date="2018-11" db="EMBL/GenBank/DDBJ databases">
        <authorList>
            <person name="Alioto T."/>
            <person name="Alioto T."/>
        </authorList>
    </citation>
    <scope>NUCLEOTIDE SEQUENCE</scope>
</reference>
<dbReference type="PROSITE" id="PS50853">
    <property type="entry name" value="FN3"/>
    <property type="match status" value="2"/>
</dbReference>
<dbReference type="OrthoDB" id="5962960at2759"/>
<keyword evidence="5" id="KW-1185">Reference proteome</keyword>
<feature type="region of interest" description="Disordered" evidence="2">
    <location>
        <begin position="476"/>
        <end position="495"/>
    </location>
</feature>
<dbReference type="InterPro" id="IPR036116">
    <property type="entry name" value="FN3_sf"/>
</dbReference>
<feature type="domain" description="Fibronectin type-III" evidence="3">
    <location>
        <begin position="280"/>
        <end position="378"/>
    </location>
</feature>
<dbReference type="SMART" id="SM00060">
    <property type="entry name" value="FN3"/>
    <property type="match status" value="3"/>
</dbReference>
<evidence type="ECO:0000256" key="1">
    <source>
        <dbReference type="ARBA" id="ARBA00022737"/>
    </source>
</evidence>
<feature type="compositionally biased region" description="Basic and acidic residues" evidence="2">
    <location>
        <begin position="649"/>
        <end position="675"/>
    </location>
</feature>
<dbReference type="InterPro" id="IPR050991">
    <property type="entry name" value="ECM_Regulatory_Proteins"/>
</dbReference>
<dbReference type="CDD" id="cd00063">
    <property type="entry name" value="FN3"/>
    <property type="match status" value="3"/>
</dbReference>
<feature type="domain" description="Fibronectin type-III" evidence="3">
    <location>
        <begin position="181"/>
        <end position="279"/>
    </location>
</feature>
<dbReference type="InterPro" id="IPR036388">
    <property type="entry name" value="WH-like_DNA-bd_sf"/>
</dbReference>
<dbReference type="PANTHER" id="PTHR46708">
    <property type="entry name" value="TENASCIN"/>
    <property type="match status" value="1"/>
</dbReference>
<dbReference type="InterPro" id="IPR003961">
    <property type="entry name" value="FN3_dom"/>
</dbReference>
<dbReference type="Pfam" id="PF00041">
    <property type="entry name" value="fn3"/>
    <property type="match status" value="1"/>
</dbReference>
<dbReference type="Gene3D" id="3.30.70.1390">
    <property type="entry name" value="ROC domain from the Parkinson's disease-associated leucine-rich repeat kinase 2"/>
    <property type="match status" value="1"/>
</dbReference>
<dbReference type="SUPFAM" id="SSF49265">
    <property type="entry name" value="Fibronectin type III"/>
    <property type="match status" value="2"/>
</dbReference>
<dbReference type="Gene3D" id="3.40.50.300">
    <property type="entry name" value="P-loop containing nucleotide triphosphate hydrolases"/>
    <property type="match status" value="1"/>
</dbReference>
<keyword evidence="1" id="KW-0677">Repeat</keyword>
<feature type="compositionally biased region" description="Polar residues" evidence="2">
    <location>
        <begin position="477"/>
        <end position="491"/>
    </location>
</feature>
<dbReference type="InterPro" id="IPR013783">
    <property type="entry name" value="Ig-like_fold"/>
</dbReference>
<name>A0A8B6FW18_MYTGA</name>
<feature type="region of interest" description="Disordered" evidence="2">
    <location>
        <begin position="649"/>
        <end position="680"/>
    </location>
</feature>
<dbReference type="Gene3D" id="1.10.10.10">
    <property type="entry name" value="Winged helix-like DNA-binding domain superfamily/Winged helix DNA-binding domain"/>
    <property type="match status" value="1"/>
</dbReference>
<proteinExistence type="predicted"/>
<evidence type="ECO:0000313" key="5">
    <source>
        <dbReference type="Proteomes" id="UP000596742"/>
    </source>
</evidence>
<evidence type="ECO:0000256" key="2">
    <source>
        <dbReference type="SAM" id="MobiDB-lite"/>
    </source>
</evidence>